<dbReference type="Gene3D" id="1.20.5.170">
    <property type="match status" value="1"/>
</dbReference>
<reference evidence="1 2" key="1">
    <citation type="journal article" date="2017" name="BMC Genomics">
        <title>Whole-genome assembly of Babesia ovata and comparative genomics between closely related pathogens.</title>
        <authorList>
            <person name="Yamagishi J."/>
            <person name="Asada M."/>
            <person name="Hakimi H."/>
            <person name="Tanaka T.Q."/>
            <person name="Sugimoto C."/>
            <person name="Kawazu S."/>
        </authorList>
    </citation>
    <scope>NUCLEOTIDE SEQUENCE [LARGE SCALE GENOMIC DNA]</scope>
    <source>
        <strain evidence="1 2">Miyake</strain>
    </source>
</reference>
<dbReference type="GeneID" id="39874698"/>
<gene>
    <name evidence="1" type="ORF">BOVATA_024210</name>
</gene>
<keyword evidence="2" id="KW-1185">Reference proteome</keyword>
<dbReference type="Proteomes" id="UP000236319">
    <property type="component" value="Unassembled WGS sequence"/>
</dbReference>
<protein>
    <submittedName>
        <fullName evidence="1">Extracellular matrix-binding ebh, putative</fullName>
    </submittedName>
</protein>
<organism evidence="1 2">
    <name type="scientific">Babesia ovata</name>
    <dbReference type="NCBI Taxonomy" id="189622"/>
    <lineage>
        <taxon>Eukaryota</taxon>
        <taxon>Sar</taxon>
        <taxon>Alveolata</taxon>
        <taxon>Apicomplexa</taxon>
        <taxon>Aconoidasida</taxon>
        <taxon>Piroplasmida</taxon>
        <taxon>Babesiidae</taxon>
        <taxon>Babesia</taxon>
    </lineage>
</organism>
<evidence type="ECO:0000313" key="1">
    <source>
        <dbReference type="EMBL" id="GBE60928.1"/>
    </source>
</evidence>
<dbReference type="VEuPathDB" id="PiroplasmaDB:BOVATA_024210"/>
<name>A0A2H6KD60_9APIC</name>
<dbReference type="RefSeq" id="XP_028867171.1">
    <property type="nucleotide sequence ID" value="XM_029011338.1"/>
</dbReference>
<evidence type="ECO:0000313" key="2">
    <source>
        <dbReference type="Proteomes" id="UP000236319"/>
    </source>
</evidence>
<accession>A0A2H6KD60</accession>
<dbReference type="EMBL" id="BDSA01000002">
    <property type="protein sequence ID" value="GBE60928.1"/>
    <property type="molecule type" value="Genomic_DNA"/>
</dbReference>
<sequence length="470" mass="51188">MSQLSKDKQDLRLKVKSALEAVVAMDESLTKDLKSVKDGIQKGIQNVITSLEVETLDKKVRDDLKTLKQRIEKLNEQVEPPGGLVSGQLEQLKNAEEEFNQKTNPITMETRNLDQNFKSAIQQPLTQAVTAVDTAIEALGGNFKDLKKDQNKISGILEHIKDKVAEIKGKGGSGWDNKGGSGLEGIAYGLISCYANAFKDTFESIYLEERNGGKSLCKTVRDHFPELFTVRDGIKDAIKNELQSEINAGKGQVKISNGEIAKSIASVKKGCETFASGLDNRLKEGIGNMAGQIFGRISKGINRGKEQEIKYAIEATVLGLSATTSQVANEINSILLETRVGDKSIAEVLDKVVKDTGYLDGQLKGAIEPPSSHASLSPTAKAPPKSWTLRSVGNNVKHDLQKAVEGLPGAVTQFNDAAVKEIKEAAKTDMQAVQIILNHSQFIFQPVFFSDVSSPFLPPSLRYEFLCTAR</sequence>
<proteinExistence type="predicted"/>
<comment type="caution">
    <text evidence="1">The sequence shown here is derived from an EMBL/GenBank/DDBJ whole genome shotgun (WGS) entry which is preliminary data.</text>
</comment>
<dbReference type="AlphaFoldDB" id="A0A2H6KD60"/>